<geneLocation type="plasmid" evidence="1 2">
    <name>pMNOD01</name>
</geneLocation>
<accession>B8IWL1</accession>
<protein>
    <submittedName>
        <fullName evidence="1">Uncharacterized protein</fullName>
    </submittedName>
</protein>
<keyword evidence="2" id="KW-1185">Reference proteome</keyword>
<keyword evidence="1" id="KW-0614">Plasmid</keyword>
<evidence type="ECO:0000313" key="1">
    <source>
        <dbReference type="EMBL" id="ACL62801.1"/>
    </source>
</evidence>
<sequence>MGGTGSGRWGGRPTVESGLTLNLGKLLRDGFCQPGQSRAGSLVWTNSRTGTPVGSIGYEAHLGTEPGWMRLHYTTTRWNGEKQRADYWVKLTTTAQPFGGRRWWFICPHTGARVTKLHLPNGASTFASRQAYRLGYRSQRETPTDRAISRAFKLRDRLGAKDGIGDYIDKPKGMHWATFEREMAKVGAAEATVTALSWQLLKKLNPRLEP</sequence>
<evidence type="ECO:0000313" key="2">
    <source>
        <dbReference type="Proteomes" id="UP000008207"/>
    </source>
</evidence>
<dbReference type="Proteomes" id="UP000008207">
    <property type="component" value="Plasmid pMNOD01"/>
</dbReference>
<dbReference type="EMBL" id="CP001350">
    <property type="protein sequence ID" value="ACL62801.1"/>
    <property type="molecule type" value="Genomic_DNA"/>
</dbReference>
<dbReference type="HOGENOM" id="CLU_120867_0_0_5"/>
<dbReference type="OrthoDB" id="5951715at2"/>
<dbReference type="AlphaFoldDB" id="B8IWL1"/>
<name>B8IWL1_METNO</name>
<organism evidence="1 2">
    <name type="scientific">Methylobacterium nodulans (strain LMG 21967 / CNCM I-2342 / ORS 2060)</name>
    <dbReference type="NCBI Taxonomy" id="460265"/>
    <lineage>
        <taxon>Bacteria</taxon>
        <taxon>Pseudomonadati</taxon>
        <taxon>Pseudomonadota</taxon>
        <taxon>Alphaproteobacteria</taxon>
        <taxon>Hyphomicrobiales</taxon>
        <taxon>Methylobacteriaceae</taxon>
        <taxon>Methylobacterium</taxon>
    </lineage>
</organism>
<dbReference type="RefSeq" id="WP_015934330.1">
    <property type="nucleotide sequence ID" value="NC_011892.1"/>
</dbReference>
<gene>
    <name evidence="1" type="ordered locus">Mnod_8746</name>
</gene>
<dbReference type="KEGG" id="mno:Mnod_8746"/>
<proteinExistence type="predicted"/>
<reference evidence="2" key="1">
    <citation type="submission" date="2009-01" db="EMBL/GenBank/DDBJ databases">
        <title>Complete sequence of plasmid 1 of Methylobacterium nodulans ORS 2060.</title>
        <authorList>
            <consortium name="US DOE Joint Genome Institute"/>
            <person name="Lucas S."/>
            <person name="Copeland A."/>
            <person name="Lapidus A."/>
            <person name="Glavina del Rio T."/>
            <person name="Dalin E."/>
            <person name="Tice H."/>
            <person name="Bruce D."/>
            <person name="Goodwin L."/>
            <person name="Pitluck S."/>
            <person name="Sims D."/>
            <person name="Brettin T."/>
            <person name="Detter J.C."/>
            <person name="Han C."/>
            <person name="Larimer F."/>
            <person name="Land M."/>
            <person name="Hauser L."/>
            <person name="Kyrpides N."/>
            <person name="Ivanova N."/>
            <person name="Marx C.J."/>
            <person name="Richardson P."/>
        </authorList>
    </citation>
    <scope>NUCLEOTIDE SEQUENCE [LARGE SCALE GENOMIC DNA]</scope>
    <source>
        <strain evidence="2">LMG 21967 / CNCM I-2342 / ORS 2060</strain>
        <plasmid evidence="2">Plasmid pMNOD01</plasmid>
    </source>
</reference>